<accession>A0A0D5NP15</accession>
<keyword evidence="5" id="KW-1185">Reference proteome</keyword>
<proteinExistence type="predicted"/>
<dbReference type="PATRIC" id="fig|1126833.4.peg.4821"/>
<dbReference type="PANTHER" id="PTHR14097">
    <property type="entry name" value="OXIDOREDUCTASE HTATIP2"/>
    <property type="match status" value="1"/>
</dbReference>
<evidence type="ECO:0000313" key="5">
    <source>
        <dbReference type="Proteomes" id="UP000032633"/>
    </source>
</evidence>
<dbReference type="PANTHER" id="PTHR14097:SF7">
    <property type="entry name" value="OXIDOREDUCTASE HTATIP2"/>
    <property type="match status" value="1"/>
</dbReference>
<dbReference type="InterPro" id="IPR001509">
    <property type="entry name" value="Epimerase_deHydtase"/>
</dbReference>
<reference evidence="5" key="2">
    <citation type="submission" date="2015-03" db="EMBL/GenBank/DDBJ databases">
        <title>Genome sequence of Paenibacillus beijingensis strain DSM 24997T.</title>
        <authorList>
            <person name="Kwak Y."/>
            <person name="Shin J.-H."/>
        </authorList>
    </citation>
    <scope>NUCLEOTIDE SEQUENCE [LARGE SCALE GENOMIC DNA]</scope>
    <source>
        <strain evidence="5">DSM 24997</strain>
    </source>
</reference>
<feature type="domain" description="NAD-dependent epimerase/dehydratase" evidence="3">
    <location>
        <begin position="7"/>
        <end position="102"/>
    </location>
</feature>
<evidence type="ECO:0000256" key="2">
    <source>
        <dbReference type="ARBA" id="ARBA00023136"/>
    </source>
</evidence>
<dbReference type="Gene3D" id="3.40.50.720">
    <property type="entry name" value="NAD(P)-binding Rossmann-like Domain"/>
    <property type="match status" value="1"/>
</dbReference>
<evidence type="ECO:0000256" key="1">
    <source>
        <dbReference type="ARBA" id="ARBA00004370"/>
    </source>
</evidence>
<gene>
    <name evidence="4" type="ORF">VN24_21945</name>
</gene>
<dbReference type="KEGG" id="pbj:VN24_21945"/>
<organism evidence="4 5">
    <name type="scientific">Paenibacillus beijingensis</name>
    <dbReference type="NCBI Taxonomy" id="1126833"/>
    <lineage>
        <taxon>Bacteria</taxon>
        <taxon>Bacillati</taxon>
        <taxon>Bacillota</taxon>
        <taxon>Bacilli</taxon>
        <taxon>Bacillales</taxon>
        <taxon>Paenibacillaceae</taxon>
        <taxon>Paenibacillus</taxon>
    </lineage>
</organism>
<dbReference type="SUPFAM" id="SSF51735">
    <property type="entry name" value="NAD(P)-binding Rossmann-fold domains"/>
    <property type="match status" value="1"/>
</dbReference>
<comment type="subcellular location">
    <subcellularLocation>
        <location evidence="1">Membrane</location>
    </subcellularLocation>
</comment>
<dbReference type="HOGENOM" id="CLU_071330_2_0_9"/>
<dbReference type="GO" id="GO:0016020">
    <property type="term" value="C:membrane"/>
    <property type="evidence" value="ECO:0007669"/>
    <property type="project" value="UniProtKB-SubCell"/>
</dbReference>
<dbReference type="InterPro" id="IPR036291">
    <property type="entry name" value="NAD(P)-bd_dom_sf"/>
</dbReference>
<evidence type="ECO:0000313" key="4">
    <source>
        <dbReference type="EMBL" id="AJY76742.1"/>
    </source>
</evidence>
<dbReference type="OrthoDB" id="9798632at2"/>
<protein>
    <submittedName>
        <fullName evidence="4">Oxidoreductase</fullName>
    </submittedName>
</protein>
<keyword evidence="2" id="KW-0472">Membrane</keyword>
<sequence>MRKKSAVLIGATGLIGKELAKVLFQQNNYEKIHLLVRRSSGLHDPKCEEHIADFDRLDQHSHLFHGSDVFCCLGTTMKQAKTKEAFRKVDYVYPVEAGKLAEQFHSEQYLIVTALGSNPDSAIFYNRVKGEVEESIKKLRLPALHIFRPSLLLGERQQFRLGEKLMIKAARVLNLFMVGKLRPYRAIEAKKVALAMAAIAKSNKSGAHVYPSDEIDRIAAES</sequence>
<dbReference type="Proteomes" id="UP000032633">
    <property type="component" value="Chromosome"/>
</dbReference>
<dbReference type="RefSeq" id="WP_045672167.1">
    <property type="nucleotide sequence ID" value="NZ_CP011058.1"/>
</dbReference>
<name>A0A0D5NP15_9BACL</name>
<evidence type="ECO:0000259" key="3">
    <source>
        <dbReference type="Pfam" id="PF01370"/>
    </source>
</evidence>
<reference evidence="4 5" key="1">
    <citation type="journal article" date="2015" name="J. Biotechnol.">
        <title>Complete genome sequence of Paenibacillus beijingensis 7188(T) (=DSM 24997(T)), a novel rhizobacterium from jujube garden soil.</title>
        <authorList>
            <person name="Kwak Y."/>
            <person name="Shin J.H."/>
        </authorList>
    </citation>
    <scope>NUCLEOTIDE SEQUENCE [LARGE SCALE GENOMIC DNA]</scope>
    <source>
        <strain evidence="4 5">DSM 24997</strain>
    </source>
</reference>
<dbReference type="AlphaFoldDB" id="A0A0D5NP15"/>
<dbReference type="Pfam" id="PF01370">
    <property type="entry name" value="Epimerase"/>
    <property type="match status" value="1"/>
</dbReference>
<dbReference type="EMBL" id="CP011058">
    <property type="protein sequence ID" value="AJY76742.1"/>
    <property type="molecule type" value="Genomic_DNA"/>
</dbReference>
<dbReference type="STRING" id="1126833.VN24_21945"/>